<evidence type="ECO:0008006" key="3">
    <source>
        <dbReference type="Google" id="ProtNLM"/>
    </source>
</evidence>
<dbReference type="STRING" id="768710.DesyoDRAFT_4976"/>
<sequence>MRALSTIIIIVFLLMGGSFASYRYIETTTHTTGEHLEIVQQSISNQKWEGAQKELNTVRENWDQNNTWWSILLDHQEIDTINISMKRLERLIENQDVTLSLSEVSALKLLFENIFDKEKFNLKNIL</sequence>
<keyword evidence="2" id="KW-1185">Reference proteome</keyword>
<dbReference type="InterPro" id="IPR025373">
    <property type="entry name" value="DUF4363"/>
</dbReference>
<organism evidence="1 2">
    <name type="scientific">Desulfosporosinus youngiae DSM 17734</name>
    <dbReference type="NCBI Taxonomy" id="768710"/>
    <lineage>
        <taxon>Bacteria</taxon>
        <taxon>Bacillati</taxon>
        <taxon>Bacillota</taxon>
        <taxon>Clostridia</taxon>
        <taxon>Eubacteriales</taxon>
        <taxon>Desulfitobacteriaceae</taxon>
        <taxon>Desulfosporosinus</taxon>
    </lineage>
</organism>
<dbReference type="RefSeq" id="WP_007787067.1">
    <property type="nucleotide sequence ID" value="NZ_CM001441.1"/>
</dbReference>
<gene>
    <name evidence="1" type="ORF">DesyoDRAFT_4976</name>
</gene>
<dbReference type="HOGENOM" id="CLU_156635_0_0_9"/>
<evidence type="ECO:0000313" key="1">
    <source>
        <dbReference type="EMBL" id="EHQ91916.1"/>
    </source>
</evidence>
<protein>
    <recommendedName>
        <fullName evidence="3">DUF4363 domain-containing protein</fullName>
    </recommendedName>
</protein>
<reference evidence="1 2" key="1">
    <citation type="submission" date="2011-11" db="EMBL/GenBank/DDBJ databases">
        <title>The Noncontiguous Finished genome of Desulfosporosinus youngiae DSM 17734.</title>
        <authorList>
            <consortium name="US DOE Joint Genome Institute (JGI-PGF)"/>
            <person name="Lucas S."/>
            <person name="Han J."/>
            <person name="Lapidus A."/>
            <person name="Cheng J.-F."/>
            <person name="Goodwin L."/>
            <person name="Pitluck S."/>
            <person name="Peters L."/>
            <person name="Ovchinnikova G."/>
            <person name="Lu M."/>
            <person name="Land M.L."/>
            <person name="Hauser L."/>
            <person name="Pester M."/>
            <person name="Spring S."/>
            <person name="Ollivier B."/>
            <person name="Rattei T."/>
            <person name="Klenk H.-P."/>
            <person name="Wagner M."/>
            <person name="Loy A."/>
            <person name="Woyke T.J."/>
        </authorList>
    </citation>
    <scope>NUCLEOTIDE SEQUENCE [LARGE SCALE GENOMIC DNA]</scope>
    <source>
        <strain evidence="1 2">DSM 17734</strain>
    </source>
</reference>
<dbReference type="Pfam" id="PF14276">
    <property type="entry name" value="DUF4363"/>
    <property type="match status" value="1"/>
</dbReference>
<dbReference type="AlphaFoldDB" id="H5Y007"/>
<proteinExistence type="predicted"/>
<dbReference type="eggNOG" id="ENOG5032ZJH">
    <property type="taxonomic scope" value="Bacteria"/>
</dbReference>
<evidence type="ECO:0000313" key="2">
    <source>
        <dbReference type="Proteomes" id="UP000005104"/>
    </source>
</evidence>
<accession>H5Y007</accession>
<dbReference type="Proteomes" id="UP000005104">
    <property type="component" value="Chromosome"/>
</dbReference>
<name>H5Y007_9FIRM</name>
<dbReference type="OrthoDB" id="3034917at2"/>
<dbReference type="EMBL" id="CM001441">
    <property type="protein sequence ID" value="EHQ91916.1"/>
    <property type="molecule type" value="Genomic_DNA"/>
</dbReference>